<dbReference type="EMBL" id="VTEZ01000002">
    <property type="protein sequence ID" value="TYS87352.1"/>
    <property type="molecule type" value="Genomic_DNA"/>
</dbReference>
<comment type="caution">
    <text evidence="2">The sequence shown here is derived from an EMBL/GenBank/DDBJ whole genome shotgun (WGS) entry which is preliminary data.</text>
</comment>
<name>A0A5D4UJ41_9BACI</name>
<protein>
    <submittedName>
        <fullName evidence="2">DUF87 domain-containing protein</fullName>
    </submittedName>
</protein>
<dbReference type="Gene3D" id="3.40.50.300">
    <property type="entry name" value="P-loop containing nucleotide triphosphate hydrolases"/>
    <property type="match status" value="2"/>
</dbReference>
<feature type="domain" description="Helicase HerA central" evidence="1">
    <location>
        <begin position="137"/>
        <end position="421"/>
    </location>
</feature>
<dbReference type="InterPro" id="IPR027417">
    <property type="entry name" value="P-loop_NTPase"/>
</dbReference>
<proteinExistence type="predicted"/>
<accession>A0A5D4UJ41</accession>
<dbReference type="OrthoDB" id="9806951at2"/>
<dbReference type="InterPro" id="IPR008571">
    <property type="entry name" value="HerA-like"/>
</dbReference>
<organism evidence="2 3">
    <name type="scientific">Rossellomorea aquimaris</name>
    <dbReference type="NCBI Taxonomy" id="189382"/>
    <lineage>
        <taxon>Bacteria</taxon>
        <taxon>Bacillati</taxon>
        <taxon>Bacillota</taxon>
        <taxon>Bacilli</taxon>
        <taxon>Bacillales</taxon>
        <taxon>Bacillaceae</taxon>
        <taxon>Rossellomorea</taxon>
    </lineage>
</organism>
<dbReference type="Pfam" id="PF01935">
    <property type="entry name" value="DUF87"/>
    <property type="match status" value="1"/>
</dbReference>
<evidence type="ECO:0000313" key="2">
    <source>
        <dbReference type="EMBL" id="TYS87352.1"/>
    </source>
</evidence>
<dbReference type="PANTHER" id="PTHR42957">
    <property type="entry name" value="HELICASE MJ1565-RELATED"/>
    <property type="match status" value="1"/>
</dbReference>
<evidence type="ECO:0000313" key="3">
    <source>
        <dbReference type="Proteomes" id="UP000324269"/>
    </source>
</evidence>
<dbReference type="AlphaFoldDB" id="A0A5D4UJ41"/>
<dbReference type="PANTHER" id="PTHR42957:SF1">
    <property type="entry name" value="HELICASE MJ1565-RELATED"/>
    <property type="match status" value="1"/>
</dbReference>
<dbReference type="InterPro" id="IPR002789">
    <property type="entry name" value="HerA_central"/>
</dbReference>
<dbReference type="Proteomes" id="UP000324269">
    <property type="component" value="Unassembled WGS sequence"/>
</dbReference>
<reference evidence="2 3" key="1">
    <citation type="submission" date="2019-08" db="EMBL/GenBank/DDBJ databases">
        <title>Bacillus genomes from the desert of Cuatro Cienegas, Coahuila.</title>
        <authorList>
            <person name="Olmedo-Alvarez G."/>
        </authorList>
    </citation>
    <scope>NUCLEOTIDE SEQUENCE [LARGE SCALE GENOMIC DNA]</scope>
    <source>
        <strain evidence="2 3">CH87b_3T</strain>
    </source>
</reference>
<sequence>MDKSDQLRVRSFESHSVQIEIVDFQKWKEKNTDSEIKIGSFLKVEDGNDRSIVTLVKSFKMVEDSEDEITIQNQYNGNFIINTQPIGQLEYTSGKPEFIKGIKNISIPPNGVNIANEEDLKCIFSNTDNKFVFSNHLINNNIEIAVNGDKFFSKHIAVVGSTGSGKSCTVAKVIQEAINSDIDKVNNTHIIIFDIHGEYSRAFPDQGYLSIEKKNFHLPYWLMNSEELENLFIENNESNSHNQISVFKEAVIKNKIRYNPNIKVTYDSPVYFSLEEVFNYICNKNEETHYIKDGKELFAIKNTEVEVSCTDFLWGKLSFEASSGNSKNDILGSKVSSKNNGYHGEFPRFISRLENKMNDERLHFLITEEKEKGKKYSTQDLQEIIEKILGYKEKNNVTIIDLSSLPFEVISIVVSIISRLIFEFCYHYTKFFEKNDNPFMLVYEEAHKYIPKINEARYRNTRIAVERVAKEGRKYGLSSMIVSQRPSELSSTVFSQCNNFIVMRLNNPEDQSYVKRLLPEAVISYGDALSSLEKREALLVGDAVATPCIVNIKEACPTPQSDDIKFYTEWRSDWKDIAFSNIVKNINKESHNSN</sequence>
<gene>
    <name evidence="2" type="ORF">FZC85_09630</name>
</gene>
<evidence type="ECO:0000259" key="1">
    <source>
        <dbReference type="Pfam" id="PF01935"/>
    </source>
</evidence>
<dbReference type="SUPFAM" id="SSF52540">
    <property type="entry name" value="P-loop containing nucleoside triphosphate hydrolases"/>
    <property type="match status" value="1"/>
</dbReference>